<dbReference type="Pfam" id="PF02852">
    <property type="entry name" value="Pyr_redox_dim"/>
    <property type="match status" value="1"/>
</dbReference>
<evidence type="ECO:0000256" key="6">
    <source>
        <dbReference type="ARBA" id="ARBA00023284"/>
    </source>
</evidence>
<dbReference type="GO" id="GO:0016491">
    <property type="term" value="F:oxidoreductase activity"/>
    <property type="evidence" value="ECO:0007669"/>
    <property type="project" value="UniProtKB-KW"/>
</dbReference>
<name>A0A1R1LCT4_9MICC</name>
<sequence>MRLVAVGGSDAGISAALRARELDPTAEVTVVLADEYPNFSICGIPYYVSGEVGHWRNLAHRTMDDLRDAGLYVRVNTRAVGIDVSGRRLLVEAPDGQRELPYDALVVGTGAVPVRPPITGLDSLGPADGVHLLHTIGDTLALTADLDANRPSRALIVGAGYVGLEMAEGLTARGIDVIQVEALPEVLPSVDPGLGAMVRAELTRHGVEVHTATTVTEVAASDGPTRLTVHATGASGQPERWDVDVVLVVVGVRPDTDLLVAAGATTGPRGAVLVDPAMSTGLPGVWAAGDCVVTHHRLLGRAYLPLGTTAHKQGRVAGENALGGSAVYPGSLGTQVVKVFDLVIARTGVRDSEATDAGFAPATVQSTGDDHKAYYPGAKPVTIRVTGDTATGRLLGAQLVGPLGAEIAKRVDVYATALTHDMRVADVDGLDLSYTPPLGSPWDVVQTATMAWVREHDLDRQRAALTSRRTE</sequence>
<evidence type="ECO:0000256" key="2">
    <source>
        <dbReference type="ARBA" id="ARBA00009130"/>
    </source>
</evidence>
<evidence type="ECO:0000259" key="8">
    <source>
        <dbReference type="Pfam" id="PF07992"/>
    </source>
</evidence>
<comment type="cofactor">
    <cofactor evidence="1">
        <name>FAD</name>
        <dbReference type="ChEBI" id="CHEBI:57692"/>
    </cofactor>
</comment>
<accession>A0A1R1LCT4</accession>
<keyword evidence="10" id="KW-1185">Reference proteome</keyword>
<evidence type="ECO:0000259" key="7">
    <source>
        <dbReference type="Pfam" id="PF02852"/>
    </source>
</evidence>
<feature type="domain" description="Pyridine nucleotide-disulphide oxidoreductase dimerisation" evidence="7">
    <location>
        <begin position="336"/>
        <end position="438"/>
    </location>
</feature>
<dbReference type="PANTHER" id="PTHR43429">
    <property type="entry name" value="PYRIDINE NUCLEOTIDE-DISULFIDE OXIDOREDUCTASE DOMAIN-CONTAINING"/>
    <property type="match status" value="1"/>
</dbReference>
<dbReference type="EMBL" id="MRDE01000027">
    <property type="protein sequence ID" value="OMH25325.1"/>
    <property type="molecule type" value="Genomic_DNA"/>
</dbReference>
<dbReference type="PANTHER" id="PTHR43429:SF1">
    <property type="entry name" value="NAD(P)H SULFUR OXIDOREDUCTASE (COA-DEPENDENT)"/>
    <property type="match status" value="1"/>
</dbReference>
<evidence type="ECO:0000256" key="3">
    <source>
        <dbReference type="ARBA" id="ARBA00022630"/>
    </source>
</evidence>
<comment type="similarity">
    <text evidence="2">Belongs to the class-III pyridine nucleotide-disulfide oxidoreductase family.</text>
</comment>
<evidence type="ECO:0000256" key="5">
    <source>
        <dbReference type="ARBA" id="ARBA00023002"/>
    </source>
</evidence>
<evidence type="ECO:0000313" key="9">
    <source>
        <dbReference type="EMBL" id="OMH25325.1"/>
    </source>
</evidence>
<dbReference type="InterPro" id="IPR004099">
    <property type="entry name" value="Pyr_nucl-diS_OxRdtase_dimer"/>
</dbReference>
<keyword evidence="6" id="KW-0676">Redox-active center</keyword>
<evidence type="ECO:0000313" key="10">
    <source>
        <dbReference type="Proteomes" id="UP000187085"/>
    </source>
</evidence>
<dbReference type="OrthoDB" id="9768666at2"/>
<dbReference type="SUPFAM" id="SSF55424">
    <property type="entry name" value="FAD/NAD-linked reductases, dimerisation (C-terminal) domain"/>
    <property type="match status" value="1"/>
</dbReference>
<dbReference type="Pfam" id="PF07992">
    <property type="entry name" value="Pyr_redox_2"/>
    <property type="match status" value="1"/>
</dbReference>
<dbReference type="InterPro" id="IPR016156">
    <property type="entry name" value="FAD/NAD-linked_Rdtase_dimer_sf"/>
</dbReference>
<reference evidence="9 10" key="1">
    <citation type="submission" date="2016-12" db="EMBL/GenBank/DDBJ databases">
        <title>Draft genome of Tersicoccus phoenicis 1P05MA.</title>
        <authorList>
            <person name="Nakajima Y."/>
            <person name="Yoshizawa S."/>
            <person name="Nakamura K."/>
            <person name="Ogura Y."/>
            <person name="Hayashi T."/>
            <person name="Kogure K."/>
        </authorList>
    </citation>
    <scope>NUCLEOTIDE SEQUENCE [LARGE SCALE GENOMIC DNA]</scope>
    <source>
        <strain evidence="9 10">1p05MA</strain>
    </source>
</reference>
<keyword evidence="4" id="KW-0274">FAD</keyword>
<protein>
    <submittedName>
        <fullName evidence="9">CoA-disulfide reductase</fullName>
    </submittedName>
</protein>
<dbReference type="STRING" id="554083.BKD30_06230"/>
<dbReference type="SUPFAM" id="SSF51905">
    <property type="entry name" value="FAD/NAD(P)-binding domain"/>
    <property type="match status" value="1"/>
</dbReference>
<dbReference type="AlphaFoldDB" id="A0A1R1LCT4"/>
<gene>
    <name evidence="9" type="ORF">BKD30_06230</name>
</gene>
<keyword evidence="5" id="KW-0560">Oxidoreductase</keyword>
<feature type="domain" description="FAD/NAD(P)-binding" evidence="8">
    <location>
        <begin position="2"/>
        <end position="314"/>
    </location>
</feature>
<dbReference type="PRINTS" id="PR00368">
    <property type="entry name" value="FADPNR"/>
</dbReference>
<dbReference type="Gene3D" id="3.50.50.60">
    <property type="entry name" value="FAD/NAD(P)-binding domain"/>
    <property type="match status" value="2"/>
</dbReference>
<dbReference type="PRINTS" id="PR00411">
    <property type="entry name" value="PNDRDTASEI"/>
</dbReference>
<dbReference type="InterPro" id="IPR036188">
    <property type="entry name" value="FAD/NAD-bd_sf"/>
</dbReference>
<dbReference type="Proteomes" id="UP000187085">
    <property type="component" value="Unassembled WGS sequence"/>
</dbReference>
<dbReference type="InterPro" id="IPR023753">
    <property type="entry name" value="FAD/NAD-binding_dom"/>
</dbReference>
<keyword evidence="3" id="KW-0285">Flavoprotein</keyword>
<dbReference type="RefSeq" id="WP_076703265.1">
    <property type="nucleotide sequence ID" value="NZ_MRDE01000027.1"/>
</dbReference>
<comment type="caution">
    <text evidence="9">The sequence shown here is derived from an EMBL/GenBank/DDBJ whole genome shotgun (WGS) entry which is preliminary data.</text>
</comment>
<evidence type="ECO:0000256" key="1">
    <source>
        <dbReference type="ARBA" id="ARBA00001974"/>
    </source>
</evidence>
<organism evidence="9 10">
    <name type="scientific">Tersicoccus phoenicis</name>
    <dbReference type="NCBI Taxonomy" id="554083"/>
    <lineage>
        <taxon>Bacteria</taxon>
        <taxon>Bacillati</taxon>
        <taxon>Actinomycetota</taxon>
        <taxon>Actinomycetes</taxon>
        <taxon>Micrococcales</taxon>
        <taxon>Micrococcaceae</taxon>
        <taxon>Tersicoccus</taxon>
    </lineage>
</organism>
<dbReference type="InterPro" id="IPR050260">
    <property type="entry name" value="FAD-bd_OxRdtase"/>
</dbReference>
<proteinExistence type="inferred from homology"/>
<evidence type="ECO:0000256" key="4">
    <source>
        <dbReference type="ARBA" id="ARBA00022827"/>
    </source>
</evidence>